<name>A0ABV5ZJH0_9BACT</name>
<comment type="similarity">
    <text evidence="6">Belongs to the class I-like SAM-binding methyltransferase superfamily. RsmB/NOP family.</text>
</comment>
<gene>
    <name evidence="9" type="ORF">ACFFK8_00830</name>
</gene>
<evidence type="ECO:0000313" key="10">
    <source>
        <dbReference type="Proteomes" id="UP001589688"/>
    </source>
</evidence>
<dbReference type="Gene3D" id="3.30.70.1170">
    <property type="entry name" value="Sun protein, domain 3"/>
    <property type="match status" value="1"/>
</dbReference>
<dbReference type="Pfam" id="PF13636">
    <property type="entry name" value="Methyltranf_PUA"/>
    <property type="match status" value="1"/>
</dbReference>
<dbReference type="PANTHER" id="PTHR22807">
    <property type="entry name" value="NOP2 YEAST -RELATED NOL1/NOP2/FMU SUN DOMAIN-CONTAINING"/>
    <property type="match status" value="1"/>
</dbReference>
<keyword evidence="3 6" id="KW-0808">Transferase</keyword>
<feature type="binding site" evidence="6">
    <location>
        <position position="183"/>
    </location>
    <ligand>
        <name>S-adenosyl-L-methionine</name>
        <dbReference type="ChEBI" id="CHEBI:59789"/>
    </ligand>
</feature>
<dbReference type="PANTHER" id="PTHR22807:SF30">
    <property type="entry name" value="28S RRNA (CYTOSINE(4447)-C(5))-METHYLTRANSFERASE-RELATED"/>
    <property type="match status" value="1"/>
</dbReference>
<dbReference type="Pfam" id="PF17125">
    <property type="entry name" value="Methyltr_RsmF_N"/>
    <property type="match status" value="1"/>
</dbReference>
<organism evidence="9 10">
    <name type="scientific">Hallella seregens ATCC 51272</name>
    <dbReference type="NCBI Taxonomy" id="1336250"/>
    <lineage>
        <taxon>Bacteria</taxon>
        <taxon>Pseudomonadati</taxon>
        <taxon>Bacteroidota</taxon>
        <taxon>Bacteroidia</taxon>
        <taxon>Bacteroidales</taxon>
        <taxon>Prevotellaceae</taxon>
        <taxon>Hallella</taxon>
    </lineage>
</organism>
<proteinExistence type="inferred from homology"/>
<feature type="binding site" evidence="6">
    <location>
        <position position="139"/>
    </location>
    <ligand>
        <name>S-adenosyl-L-methionine</name>
        <dbReference type="ChEBI" id="CHEBI:59789"/>
    </ligand>
</feature>
<evidence type="ECO:0000259" key="8">
    <source>
        <dbReference type="PROSITE" id="PS51686"/>
    </source>
</evidence>
<dbReference type="Pfam" id="PF01189">
    <property type="entry name" value="Methyltr_RsmB-F"/>
    <property type="match status" value="1"/>
</dbReference>
<sequence length="492" mass="53335">MTLPQDFEADTRRLMGDALYATLRQGLAAEPPVSIRLNPFKTSATGPSARADTLRPGADAVPWCAEGRYLAGRPNFTFDPFLHAGCYYVQEAASMFVAHVLRQLAPTPVLMLDLCAAPGGKSTAARAVLPPGSLLFANEPVRLRASVLAENVQKFGHPDTVVTHNFPRDYGRSGLLFDVILADVPCSGEGMFRKDEGAVGAWSRQHVAQCRQLQRTIVEDVWPALRPGGLLVYSTCTFNAEENEENVDWIARQLGADVMDIPTRPEWNITGALVGREPVCRFIPGKTRGEGLFMAALRKHGESEGALAQLAGPARKPAARKQPDRRNKANAPAALPPVEAWLEGDFRPTDLRGIRLAVPAAWHTLYERAARQLHVLHAGVTLGVQKGRDLVPHASLALSTALRSDAFPRAEVDYATAVAYLRKEAVTLPPDTPRGLVVIACRGHALGFAKNLGGRANNLYPQEWKIKSSHLPDTPVNVLAALAAPTCRPHAD</sequence>
<dbReference type="EMBL" id="JBHLZF010000001">
    <property type="protein sequence ID" value="MFB9896406.1"/>
    <property type="molecule type" value="Genomic_DNA"/>
</dbReference>
<keyword evidence="4 6" id="KW-0949">S-adenosyl-L-methionine</keyword>
<dbReference type="InterPro" id="IPR023267">
    <property type="entry name" value="RCMT"/>
</dbReference>
<keyword evidence="5 6" id="KW-0694">RNA-binding</keyword>
<dbReference type="InterPro" id="IPR001678">
    <property type="entry name" value="MeTrfase_RsmB-F_NOP2_dom"/>
</dbReference>
<feature type="region of interest" description="Disordered" evidence="7">
    <location>
        <begin position="311"/>
        <end position="331"/>
    </location>
</feature>
<keyword evidence="10" id="KW-1185">Reference proteome</keyword>
<accession>A0ABV5ZJH0</accession>
<evidence type="ECO:0000256" key="4">
    <source>
        <dbReference type="ARBA" id="ARBA00022691"/>
    </source>
</evidence>
<protein>
    <recommendedName>
        <fullName evidence="8">SAM-dependent MTase RsmB/NOP-type domain-containing protein</fullName>
    </recommendedName>
</protein>
<evidence type="ECO:0000256" key="1">
    <source>
        <dbReference type="ARBA" id="ARBA00022490"/>
    </source>
</evidence>
<evidence type="ECO:0000313" key="9">
    <source>
        <dbReference type="EMBL" id="MFB9896406.1"/>
    </source>
</evidence>
<comment type="caution">
    <text evidence="6">Lacks conserved residue(s) required for the propagation of feature annotation.</text>
</comment>
<evidence type="ECO:0000256" key="3">
    <source>
        <dbReference type="ARBA" id="ARBA00022679"/>
    </source>
</evidence>
<reference evidence="9 10" key="1">
    <citation type="submission" date="2024-09" db="EMBL/GenBank/DDBJ databases">
        <authorList>
            <person name="Sun Q."/>
            <person name="Mori K."/>
        </authorList>
    </citation>
    <scope>NUCLEOTIDE SEQUENCE [LARGE SCALE GENOMIC DNA]</scope>
    <source>
        <strain evidence="9 10">ATCC 51272</strain>
    </source>
</reference>
<dbReference type="InterPro" id="IPR049560">
    <property type="entry name" value="MeTrfase_RsmB-F_NOP2_cat"/>
</dbReference>
<dbReference type="InterPro" id="IPR029063">
    <property type="entry name" value="SAM-dependent_MTases_sf"/>
</dbReference>
<dbReference type="Gene3D" id="2.30.130.60">
    <property type="match status" value="1"/>
</dbReference>
<dbReference type="RefSeq" id="WP_027952421.1">
    <property type="nucleotide sequence ID" value="NZ_JADU01000018.1"/>
</dbReference>
<feature type="domain" description="SAM-dependent MTase RsmB/NOP-type" evidence="8">
    <location>
        <begin position="23"/>
        <end position="300"/>
    </location>
</feature>
<evidence type="ECO:0000256" key="2">
    <source>
        <dbReference type="ARBA" id="ARBA00022603"/>
    </source>
</evidence>
<dbReference type="InterPro" id="IPR031341">
    <property type="entry name" value="Methyltr_RsmF_N"/>
</dbReference>
<dbReference type="InterPro" id="IPR027391">
    <property type="entry name" value="Nol1_Nop2_Fmu_2"/>
</dbReference>
<dbReference type="SUPFAM" id="SSF53335">
    <property type="entry name" value="S-adenosyl-L-methionine-dependent methyltransferases"/>
    <property type="match status" value="1"/>
</dbReference>
<keyword evidence="1" id="KW-0963">Cytoplasm</keyword>
<comment type="caution">
    <text evidence="9">The sequence shown here is derived from an EMBL/GenBank/DDBJ whole genome shotgun (WGS) entry which is preliminary data.</text>
</comment>
<keyword evidence="2 6" id="KW-0489">Methyltransferase</keyword>
<evidence type="ECO:0000256" key="7">
    <source>
        <dbReference type="SAM" id="MobiDB-lite"/>
    </source>
</evidence>
<dbReference type="Gene3D" id="3.40.50.150">
    <property type="entry name" value="Vaccinia Virus protein VP39"/>
    <property type="match status" value="1"/>
</dbReference>
<evidence type="ECO:0000256" key="6">
    <source>
        <dbReference type="PROSITE-ProRule" id="PRU01023"/>
    </source>
</evidence>
<evidence type="ECO:0000256" key="5">
    <source>
        <dbReference type="ARBA" id="ARBA00022884"/>
    </source>
</evidence>
<dbReference type="PROSITE" id="PS51686">
    <property type="entry name" value="SAM_MT_RSMB_NOP"/>
    <property type="match status" value="1"/>
</dbReference>
<dbReference type="Proteomes" id="UP001589688">
    <property type="component" value="Unassembled WGS sequence"/>
</dbReference>
<feature type="active site" description="Nucleophile" evidence="6">
    <location>
        <position position="236"/>
    </location>
</feature>
<dbReference type="PRINTS" id="PR02008">
    <property type="entry name" value="RCMTFAMILY"/>
</dbReference>
<feature type="binding site" evidence="6">
    <location>
        <begin position="115"/>
        <end position="121"/>
    </location>
    <ligand>
        <name>S-adenosyl-L-methionine</name>
        <dbReference type="ChEBI" id="CHEBI:59789"/>
    </ligand>
</feature>